<dbReference type="Pfam" id="PF01436">
    <property type="entry name" value="NHL"/>
    <property type="match status" value="3"/>
</dbReference>
<name>A0AAD8B8K0_BIOPF</name>
<accession>A0AAD8B8K0</accession>
<evidence type="ECO:0000256" key="1">
    <source>
        <dbReference type="ARBA" id="ARBA00022737"/>
    </source>
</evidence>
<gene>
    <name evidence="3" type="ORF">Bpfe_020446</name>
</gene>
<proteinExistence type="predicted"/>
<dbReference type="GO" id="GO:0000209">
    <property type="term" value="P:protein polyubiquitination"/>
    <property type="evidence" value="ECO:0007669"/>
    <property type="project" value="TreeGrafter"/>
</dbReference>
<reference evidence="3" key="2">
    <citation type="submission" date="2023-04" db="EMBL/GenBank/DDBJ databases">
        <authorList>
            <person name="Bu L."/>
            <person name="Lu L."/>
            <person name="Laidemitt M.R."/>
            <person name="Zhang S.M."/>
            <person name="Mutuku M."/>
            <person name="Mkoji G."/>
            <person name="Steinauer M."/>
            <person name="Loker E.S."/>
        </authorList>
    </citation>
    <scope>NUCLEOTIDE SEQUENCE</scope>
    <source>
        <strain evidence="3">KasaAsao</strain>
        <tissue evidence="3">Whole Snail</tissue>
    </source>
</reference>
<dbReference type="AlphaFoldDB" id="A0AAD8B8K0"/>
<keyword evidence="1" id="KW-0677">Repeat</keyword>
<feature type="repeat" description="NHL" evidence="2">
    <location>
        <begin position="26"/>
        <end position="68"/>
    </location>
</feature>
<dbReference type="InterPro" id="IPR050952">
    <property type="entry name" value="TRIM-NHL_E3_ligases"/>
</dbReference>
<organism evidence="3 4">
    <name type="scientific">Biomphalaria pfeifferi</name>
    <name type="common">Bloodfluke planorb</name>
    <name type="synonym">Freshwater snail</name>
    <dbReference type="NCBI Taxonomy" id="112525"/>
    <lineage>
        <taxon>Eukaryota</taxon>
        <taxon>Metazoa</taxon>
        <taxon>Spiralia</taxon>
        <taxon>Lophotrochozoa</taxon>
        <taxon>Mollusca</taxon>
        <taxon>Gastropoda</taxon>
        <taxon>Heterobranchia</taxon>
        <taxon>Euthyneura</taxon>
        <taxon>Panpulmonata</taxon>
        <taxon>Hygrophila</taxon>
        <taxon>Lymnaeoidea</taxon>
        <taxon>Planorbidae</taxon>
        <taxon>Biomphalaria</taxon>
    </lineage>
</organism>
<reference evidence="3" key="1">
    <citation type="journal article" date="2023" name="PLoS Negl. Trop. Dis.">
        <title>A genome sequence for Biomphalaria pfeifferi, the major vector snail for the human-infecting parasite Schistosoma mansoni.</title>
        <authorList>
            <person name="Bu L."/>
            <person name="Lu L."/>
            <person name="Laidemitt M.R."/>
            <person name="Zhang S.M."/>
            <person name="Mutuku M."/>
            <person name="Mkoji G."/>
            <person name="Steinauer M."/>
            <person name="Loker E.S."/>
        </authorList>
    </citation>
    <scope>NUCLEOTIDE SEQUENCE</scope>
    <source>
        <strain evidence="3">KasaAsao</strain>
    </source>
</reference>
<dbReference type="Proteomes" id="UP001233172">
    <property type="component" value="Unassembled WGS sequence"/>
</dbReference>
<dbReference type="InterPro" id="IPR011042">
    <property type="entry name" value="6-blade_b-propeller_TolB-like"/>
</dbReference>
<dbReference type="GO" id="GO:0061630">
    <property type="term" value="F:ubiquitin protein ligase activity"/>
    <property type="evidence" value="ECO:0007669"/>
    <property type="project" value="TreeGrafter"/>
</dbReference>
<dbReference type="InterPro" id="IPR001258">
    <property type="entry name" value="NHL_repeat"/>
</dbReference>
<dbReference type="Gene3D" id="2.120.10.30">
    <property type="entry name" value="TolB, C-terminal domain"/>
    <property type="match status" value="2"/>
</dbReference>
<evidence type="ECO:0000313" key="3">
    <source>
        <dbReference type="EMBL" id="KAK0050065.1"/>
    </source>
</evidence>
<sequence>MYFLKRLTKSDTIYNKTELDQGKLWKKIGRKGQGRGQFDMPCGVTTTKSGDVIIADTENHRVQIFNFDGVFKSKFGSKGSKPSQLCYPMGVAVTSSEDVVVTDSVNASIKLFSIDGTLKMCFTQQAAVEFPHGICVTIDDHIIFTDICKHSVTVLQPNGTISHIFGKYGDGPQEFDHPYCVTTNSSNQIIVSDTGNNCVKIFHFQGRLLRCFTSLDFHLPSENFVSLFGVCTDSDDNTLVVCNSGVYILTKNGRLWEVLTSDDGLTTPKCIAFSQGRLIVTQSGYDVKHE</sequence>
<dbReference type="SUPFAM" id="SSF101898">
    <property type="entry name" value="NHL repeat"/>
    <property type="match status" value="1"/>
</dbReference>
<feature type="non-terminal residue" evidence="3">
    <location>
        <position position="290"/>
    </location>
</feature>
<feature type="repeat" description="NHL" evidence="2">
    <location>
        <begin position="72"/>
        <end position="115"/>
    </location>
</feature>
<dbReference type="PANTHER" id="PTHR24104">
    <property type="entry name" value="E3 UBIQUITIN-PROTEIN LIGASE NHLRC1-RELATED"/>
    <property type="match status" value="1"/>
</dbReference>
<keyword evidence="4" id="KW-1185">Reference proteome</keyword>
<evidence type="ECO:0000313" key="4">
    <source>
        <dbReference type="Proteomes" id="UP001233172"/>
    </source>
</evidence>
<evidence type="ECO:0000256" key="2">
    <source>
        <dbReference type="PROSITE-ProRule" id="PRU00504"/>
    </source>
</evidence>
<protein>
    <submittedName>
        <fullName evidence="3">Tripartite motif-containing protein 2</fullName>
    </submittedName>
</protein>
<feature type="repeat" description="NHL" evidence="2">
    <location>
        <begin position="162"/>
        <end position="205"/>
    </location>
</feature>
<dbReference type="GO" id="GO:0043161">
    <property type="term" value="P:proteasome-mediated ubiquitin-dependent protein catabolic process"/>
    <property type="evidence" value="ECO:0007669"/>
    <property type="project" value="TreeGrafter"/>
</dbReference>
<dbReference type="PANTHER" id="PTHR24104:SF59">
    <property type="entry name" value="TRIPARTITE MOTIF-CONTAINING PROTEIN 2-LIKE"/>
    <property type="match status" value="1"/>
</dbReference>
<comment type="caution">
    <text evidence="3">The sequence shown here is derived from an EMBL/GenBank/DDBJ whole genome shotgun (WGS) entry which is preliminary data.</text>
</comment>
<dbReference type="EMBL" id="JASAOG010000118">
    <property type="protein sequence ID" value="KAK0050065.1"/>
    <property type="molecule type" value="Genomic_DNA"/>
</dbReference>
<dbReference type="PROSITE" id="PS51125">
    <property type="entry name" value="NHL"/>
    <property type="match status" value="3"/>
</dbReference>